<proteinExistence type="predicted"/>
<comment type="caution">
    <text evidence="3">The sequence shown here is derived from an EMBL/GenBank/DDBJ whole genome shotgun (WGS) entry which is preliminary data.</text>
</comment>
<feature type="domain" description="Thioredoxin" evidence="2">
    <location>
        <begin position="71"/>
        <end position="247"/>
    </location>
</feature>
<dbReference type="GO" id="GO:0016491">
    <property type="term" value="F:oxidoreductase activity"/>
    <property type="evidence" value="ECO:0007669"/>
    <property type="project" value="InterPro"/>
</dbReference>
<organism evidence="3 4">
    <name type="scientific">Aliiruegeria haliotis</name>
    <dbReference type="NCBI Taxonomy" id="1280846"/>
    <lineage>
        <taxon>Bacteria</taxon>
        <taxon>Pseudomonadati</taxon>
        <taxon>Pseudomonadota</taxon>
        <taxon>Alphaproteobacteria</taxon>
        <taxon>Rhodobacterales</taxon>
        <taxon>Roseobacteraceae</taxon>
        <taxon>Aliiruegeria</taxon>
    </lineage>
</organism>
<dbReference type="EMBL" id="PVTD01000001">
    <property type="protein sequence ID" value="PRY26514.1"/>
    <property type="molecule type" value="Genomic_DNA"/>
</dbReference>
<name>A0A2T0RZB0_9RHOB</name>
<dbReference type="RefSeq" id="WP_106203269.1">
    <property type="nucleotide sequence ID" value="NZ_PVTD01000001.1"/>
</dbReference>
<sequence length="249" mass="26732">MKALTLAATLAAGLALPAHALDLGAMTDAEREAFRDEVRAYLLENPEVLMEAFGVLEARQADEQAGSDLAMVEANAADLFESETSWVGGNPDGDITIVEFVDYRCGYCRKAFPEVSQLVADDGNIKLILKEFPILGEQSTASSRMALATKLALGDEAYKKVHDSLIAFRGEVNADSVKALASDLDLDGAAILEKMNSNEVDAIIAENRALAQRLQISGTPTFVVGGTMLRGYLPYDGMKNVVEQEREGG</sequence>
<dbReference type="CDD" id="cd03023">
    <property type="entry name" value="DsbA_Com1_like"/>
    <property type="match status" value="1"/>
</dbReference>
<reference evidence="3 4" key="1">
    <citation type="submission" date="2018-03" db="EMBL/GenBank/DDBJ databases">
        <title>Genomic Encyclopedia of Archaeal and Bacterial Type Strains, Phase II (KMG-II): from individual species to whole genera.</title>
        <authorList>
            <person name="Goeker M."/>
        </authorList>
    </citation>
    <scope>NUCLEOTIDE SEQUENCE [LARGE SCALE GENOMIC DNA]</scope>
    <source>
        <strain evidence="3 4">DSM 29328</strain>
    </source>
</reference>
<dbReference type="Pfam" id="PF01323">
    <property type="entry name" value="DSBA"/>
    <property type="match status" value="1"/>
</dbReference>
<dbReference type="PANTHER" id="PTHR35272">
    <property type="entry name" value="THIOL:DISULFIDE INTERCHANGE PROTEIN DSBC-RELATED"/>
    <property type="match status" value="1"/>
</dbReference>
<protein>
    <submittedName>
        <fullName evidence="3">Protein-disulfide isomerase</fullName>
    </submittedName>
</protein>
<accession>A0A2T0RZB0</accession>
<keyword evidence="1" id="KW-0732">Signal</keyword>
<feature type="signal peptide" evidence="1">
    <location>
        <begin position="1"/>
        <end position="20"/>
    </location>
</feature>
<dbReference type="Pfam" id="PF18312">
    <property type="entry name" value="ScsC_N"/>
    <property type="match status" value="1"/>
</dbReference>
<dbReference type="InterPro" id="IPR036249">
    <property type="entry name" value="Thioredoxin-like_sf"/>
</dbReference>
<dbReference type="InterPro" id="IPR051470">
    <property type="entry name" value="Thiol:disulfide_interchange"/>
</dbReference>
<gene>
    <name evidence="3" type="ORF">CLV78_101612</name>
</gene>
<evidence type="ECO:0000313" key="3">
    <source>
        <dbReference type="EMBL" id="PRY26514.1"/>
    </source>
</evidence>
<dbReference type="OrthoDB" id="9780147at2"/>
<feature type="chain" id="PRO_5015448543" evidence="1">
    <location>
        <begin position="21"/>
        <end position="249"/>
    </location>
</feature>
<dbReference type="PROSITE" id="PS51352">
    <property type="entry name" value="THIOREDOXIN_2"/>
    <property type="match status" value="1"/>
</dbReference>
<dbReference type="GO" id="GO:0016853">
    <property type="term" value="F:isomerase activity"/>
    <property type="evidence" value="ECO:0007669"/>
    <property type="project" value="UniProtKB-KW"/>
</dbReference>
<keyword evidence="4" id="KW-1185">Reference proteome</keyword>
<evidence type="ECO:0000256" key="1">
    <source>
        <dbReference type="SAM" id="SignalP"/>
    </source>
</evidence>
<dbReference type="PANTHER" id="PTHR35272:SF3">
    <property type="entry name" value="THIOL:DISULFIDE INTERCHANGE PROTEIN DSBC"/>
    <property type="match status" value="1"/>
</dbReference>
<keyword evidence="3" id="KW-0413">Isomerase</keyword>
<dbReference type="InterPro" id="IPR013766">
    <property type="entry name" value="Thioredoxin_domain"/>
</dbReference>
<dbReference type="Proteomes" id="UP000239480">
    <property type="component" value="Unassembled WGS sequence"/>
</dbReference>
<dbReference type="InterPro" id="IPR001853">
    <property type="entry name" value="DSBA-like_thioredoxin_dom"/>
</dbReference>
<evidence type="ECO:0000259" key="2">
    <source>
        <dbReference type="PROSITE" id="PS51352"/>
    </source>
</evidence>
<dbReference type="InterPro" id="IPR041205">
    <property type="entry name" value="ScsC_N"/>
</dbReference>
<dbReference type="Gene3D" id="3.40.30.10">
    <property type="entry name" value="Glutaredoxin"/>
    <property type="match status" value="1"/>
</dbReference>
<evidence type="ECO:0000313" key="4">
    <source>
        <dbReference type="Proteomes" id="UP000239480"/>
    </source>
</evidence>
<dbReference type="SUPFAM" id="SSF52833">
    <property type="entry name" value="Thioredoxin-like"/>
    <property type="match status" value="1"/>
</dbReference>
<dbReference type="AlphaFoldDB" id="A0A2T0RZB0"/>